<name>A0A371D3T0_9APHY</name>
<protein>
    <submittedName>
        <fullName evidence="1">Uncharacterized protein</fullName>
    </submittedName>
</protein>
<evidence type="ECO:0000313" key="1">
    <source>
        <dbReference type="EMBL" id="RDX47152.1"/>
    </source>
</evidence>
<gene>
    <name evidence="1" type="ORF">OH76DRAFT_1406306</name>
</gene>
<proteinExistence type="predicted"/>
<organism evidence="1 2">
    <name type="scientific">Lentinus brumalis</name>
    <dbReference type="NCBI Taxonomy" id="2498619"/>
    <lineage>
        <taxon>Eukaryota</taxon>
        <taxon>Fungi</taxon>
        <taxon>Dikarya</taxon>
        <taxon>Basidiomycota</taxon>
        <taxon>Agaricomycotina</taxon>
        <taxon>Agaricomycetes</taxon>
        <taxon>Polyporales</taxon>
        <taxon>Polyporaceae</taxon>
        <taxon>Lentinus</taxon>
    </lineage>
</organism>
<keyword evidence="2" id="KW-1185">Reference proteome</keyword>
<evidence type="ECO:0000313" key="2">
    <source>
        <dbReference type="Proteomes" id="UP000256964"/>
    </source>
</evidence>
<sequence>MAPWYSETRCPSGLLPCVYFVCYLIDQSHSYLPLPRGTMDSRGRINTSSTHSWTSGVPVLSGTSHVSAASVCVCQQAMFARELLLNFLAIRIPTLHVDLLVPVPMPSIWQPRDVSLSEQGRAPLSCSLLRVDANRSTSDYDWVFSTTLLPEDMPQYLDWLGRRHCAPLRDHGRSTWAPFADCIPRSILVLHGRVARWVSRVKLRRQFGNCESEVSG</sequence>
<dbReference type="EMBL" id="KZ857421">
    <property type="protein sequence ID" value="RDX47152.1"/>
    <property type="molecule type" value="Genomic_DNA"/>
</dbReference>
<dbReference type="Proteomes" id="UP000256964">
    <property type="component" value="Unassembled WGS sequence"/>
</dbReference>
<accession>A0A371D3T0</accession>
<reference evidence="1 2" key="1">
    <citation type="journal article" date="2018" name="Biotechnol. Biofuels">
        <title>Integrative visual omics of the white-rot fungus Polyporus brumalis exposes the biotechnological potential of its oxidative enzymes for delignifying raw plant biomass.</title>
        <authorList>
            <person name="Miyauchi S."/>
            <person name="Rancon A."/>
            <person name="Drula E."/>
            <person name="Hage H."/>
            <person name="Chaduli D."/>
            <person name="Favel A."/>
            <person name="Grisel S."/>
            <person name="Henrissat B."/>
            <person name="Herpoel-Gimbert I."/>
            <person name="Ruiz-Duenas F.J."/>
            <person name="Chevret D."/>
            <person name="Hainaut M."/>
            <person name="Lin J."/>
            <person name="Wang M."/>
            <person name="Pangilinan J."/>
            <person name="Lipzen A."/>
            <person name="Lesage-Meessen L."/>
            <person name="Navarro D."/>
            <person name="Riley R."/>
            <person name="Grigoriev I.V."/>
            <person name="Zhou S."/>
            <person name="Raouche S."/>
            <person name="Rosso M.N."/>
        </authorList>
    </citation>
    <scope>NUCLEOTIDE SEQUENCE [LARGE SCALE GENOMIC DNA]</scope>
    <source>
        <strain evidence="1 2">BRFM 1820</strain>
    </source>
</reference>
<dbReference type="AlphaFoldDB" id="A0A371D3T0"/>